<protein>
    <recommendedName>
        <fullName evidence="2">Negative regulator of flagellin synthesis</fullName>
    </recommendedName>
    <alternativeName>
        <fullName evidence="8">Anti-sigma-28 factor</fullName>
    </alternativeName>
</protein>
<accession>A0ABX7MAH9</accession>
<evidence type="ECO:0000256" key="9">
    <source>
        <dbReference type="SAM" id="MobiDB-lite"/>
    </source>
</evidence>
<evidence type="ECO:0000256" key="1">
    <source>
        <dbReference type="ARBA" id="ARBA00005322"/>
    </source>
</evidence>
<reference evidence="11 12" key="1">
    <citation type="submission" date="2021-02" db="EMBL/GenBank/DDBJ databases">
        <title>Niveibacterium changnyeongensis HC41.</title>
        <authorList>
            <person name="Kang M."/>
        </authorList>
    </citation>
    <scope>NUCLEOTIDE SEQUENCE [LARGE SCALE GENOMIC DNA]</scope>
    <source>
        <strain evidence="11 12">HC41</strain>
    </source>
</reference>
<keyword evidence="11" id="KW-0966">Cell projection</keyword>
<evidence type="ECO:0000256" key="4">
    <source>
        <dbReference type="ARBA" id="ARBA00022795"/>
    </source>
</evidence>
<keyword evidence="3" id="KW-0678">Repressor</keyword>
<organism evidence="11 12">
    <name type="scientific">Niveibacterium microcysteis</name>
    <dbReference type="NCBI Taxonomy" id="2811415"/>
    <lineage>
        <taxon>Bacteria</taxon>
        <taxon>Pseudomonadati</taxon>
        <taxon>Pseudomonadota</taxon>
        <taxon>Betaproteobacteria</taxon>
        <taxon>Rhodocyclales</taxon>
        <taxon>Rhodocyclaceae</taxon>
        <taxon>Niveibacterium</taxon>
    </lineage>
</organism>
<keyword evidence="4" id="KW-1005">Bacterial flagellum biogenesis</keyword>
<dbReference type="EMBL" id="CP071060">
    <property type="protein sequence ID" value="QSI78744.1"/>
    <property type="molecule type" value="Genomic_DNA"/>
</dbReference>
<dbReference type="NCBIfam" id="TIGR03824">
    <property type="entry name" value="FlgM_jcvi"/>
    <property type="match status" value="1"/>
</dbReference>
<evidence type="ECO:0000256" key="6">
    <source>
        <dbReference type="ARBA" id="ARBA00023163"/>
    </source>
</evidence>
<keyword evidence="11" id="KW-0282">Flagellum</keyword>
<name>A0ABX7MAH9_9RHOO</name>
<gene>
    <name evidence="11" type="primary">flgM</name>
    <name evidence="11" type="ORF">JY500_09125</name>
</gene>
<feature type="compositionally biased region" description="Basic and acidic residues" evidence="9">
    <location>
        <begin position="16"/>
        <end position="25"/>
    </location>
</feature>
<evidence type="ECO:0000256" key="3">
    <source>
        <dbReference type="ARBA" id="ARBA00022491"/>
    </source>
</evidence>
<dbReference type="RefSeq" id="WP_206256128.1">
    <property type="nucleotide sequence ID" value="NZ_CP071060.1"/>
</dbReference>
<evidence type="ECO:0000313" key="12">
    <source>
        <dbReference type="Proteomes" id="UP000663570"/>
    </source>
</evidence>
<dbReference type="Gene3D" id="6.10.140.30">
    <property type="entry name" value="Anti-sigma-28 factor FlgM"/>
    <property type="match status" value="1"/>
</dbReference>
<comment type="similarity">
    <text evidence="1">Belongs to the FlgM family.</text>
</comment>
<keyword evidence="12" id="KW-1185">Reference proteome</keyword>
<evidence type="ECO:0000256" key="2">
    <source>
        <dbReference type="ARBA" id="ARBA00017823"/>
    </source>
</evidence>
<comment type="function">
    <text evidence="7">Responsible for the coupling of flagellin expression to flagellar assembly by preventing expression of the flagellin genes when a component of the middle class of proteins is defective. It negatively regulates flagellar genes by inhibiting the activity of FliA by directly binding to FliA.</text>
</comment>
<keyword evidence="5" id="KW-0805">Transcription regulation</keyword>
<evidence type="ECO:0000256" key="5">
    <source>
        <dbReference type="ARBA" id="ARBA00023015"/>
    </source>
</evidence>
<dbReference type="Proteomes" id="UP000663570">
    <property type="component" value="Chromosome"/>
</dbReference>
<evidence type="ECO:0000256" key="8">
    <source>
        <dbReference type="ARBA" id="ARBA00030117"/>
    </source>
</evidence>
<dbReference type="Pfam" id="PF04316">
    <property type="entry name" value="FlgM"/>
    <property type="match status" value="1"/>
</dbReference>
<dbReference type="InterPro" id="IPR031316">
    <property type="entry name" value="FlgM_C"/>
</dbReference>
<evidence type="ECO:0000256" key="7">
    <source>
        <dbReference type="ARBA" id="ARBA00024739"/>
    </source>
</evidence>
<dbReference type="SUPFAM" id="SSF101498">
    <property type="entry name" value="Anti-sigma factor FlgM"/>
    <property type="match status" value="1"/>
</dbReference>
<feature type="domain" description="Anti-sigma-28 factor FlgM C-terminal" evidence="10">
    <location>
        <begin position="35"/>
        <end position="88"/>
    </location>
</feature>
<evidence type="ECO:0000313" key="11">
    <source>
        <dbReference type="EMBL" id="QSI78744.1"/>
    </source>
</evidence>
<keyword evidence="6" id="KW-0804">Transcription</keyword>
<sequence>MKIEGSYKSVGNAGDVKARGTRESAAKPSADAGSKVDVSPLASRLQQLEGTLAGVPEVDAAKVSELKQAISDGRFRVNPEKVADGLIESVRQMLQSQPRQA</sequence>
<dbReference type="InterPro" id="IPR007412">
    <property type="entry name" value="FlgM"/>
</dbReference>
<feature type="region of interest" description="Disordered" evidence="9">
    <location>
        <begin position="1"/>
        <end position="38"/>
    </location>
</feature>
<keyword evidence="11" id="KW-0969">Cilium</keyword>
<proteinExistence type="inferred from homology"/>
<evidence type="ECO:0000259" key="10">
    <source>
        <dbReference type="Pfam" id="PF04316"/>
    </source>
</evidence>
<dbReference type="InterPro" id="IPR035890">
    <property type="entry name" value="Anti-sigma-28_factor_FlgM_sf"/>
</dbReference>